<dbReference type="GO" id="GO:1904680">
    <property type="term" value="F:peptide transmembrane transporter activity"/>
    <property type="evidence" value="ECO:0007669"/>
    <property type="project" value="TreeGrafter"/>
</dbReference>
<proteinExistence type="predicted"/>
<dbReference type="GO" id="GO:0043190">
    <property type="term" value="C:ATP-binding cassette (ABC) transporter complex"/>
    <property type="evidence" value="ECO:0007669"/>
    <property type="project" value="InterPro"/>
</dbReference>
<dbReference type="AlphaFoldDB" id="A0A7I8D698"/>
<keyword evidence="1" id="KW-0732">Signal</keyword>
<dbReference type="InterPro" id="IPR000914">
    <property type="entry name" value="SBP_5_dom"/>
</dbReference>
<evidence type="ECO:0000256" key="1">
    <source>
        <dbReference type="ARBA" id="ARBA00022729"/>
    </source>
</evidence>
<dbReference type="GO" id="GO:0015833">
    <property type="term" value="P:peptide transport"/>
    <property type="evidence" value="ECO:0007669"/>
    <property type="project" value="TreeGrafter"/>
</dbReference>
<dbReference type="PROSITE" id="PS51257">
    <property type="entry name" value="PROKAR_LIPOPROTEIN"/>
    <property type="match status" value="1"/>
</dbReference>
<dbReference type="Pfam" id="PF00496">
    <property type="entry name" value="SBP_bac_5"/>
    <property type="match status" value="1"/>
</dbReference>
<evidence type="ECO:0000313" key="4">
    <source>
        <dbReference type="Proteomes" id="UP000593802"/>
    </source>
</evidence>
<dbReference type="Proteomes" id="UP000593802">
    <property type="component" value="Chromosome"/>
</dbReference>
<dbReference type="PIRSF" id="PIRSF002741">
    <property type="entry name" value="MppA"/>
    <property type="match status" value="1"/>
</dbReference>
<dbReference type="Gene3D" id="3.90.76.10">
    <property type="entry name" value="Dipeptide-binding Protein, Domain 1"/>
    <property type="match status" value="1"/>
</dbReference>
<organism evidence="3 4">
    <name type="scientific">Effusibacillus dendaii</name>
    <dbReference type="NCBI Taxonomy" id="2743772"/>
    <lineage>
        <taxon>Bacteria</taxon>
        <taxon>Bacillati</taxon>
        <taxon>Bacillota</taxon>
        <taxon>Bacilli</taxon>
        <taxon>Bacillales</taxon>
        <taxon>Alicyclobacillaceae</taxon>
        <taxon>Effusibacillus</taxon>
    </lineage>
</organism>
<dbReference type="PANTHER" id="PTHR30290:SF38">
    <property type="entry name" value="D,D-DIPEPTIDE-BINDING PERIPLASMIC PROTEIN DDPA-RELATED"/>
    <property type="match status" value="1"/>
</dbReference>
<dbReference type="Gene3D" id="3.10.105.10">
    <property type="entry name" value="Dipeptide-binding Protein, Domain 3"/>
    <property type="match status" value="1"/>
</dbReference>
<feature type="domain" description="Solute-binding protein family 5" evidence="2">
    <location>
        <begin position="82"/>
        <end position="431"/>
    </location>
</feature>
<evidence type="ECO:0000259" key="2">
    <source>
        <dbReference type="Pfam" id="PF00496"/>
    </source>
</evidence>
<evidence type="ECO:0000313" key="3">
    <source>
        <dbReference type="EMBL" id="BCJ85517.1"/>
    </source>
</evidence>
<dbReference type="Gene3D" id="3.40.190.10">
    <property type="entry name" value="Periplasmic binding protein-like II"/>
    <property type="match status" value="1"/>
</dbReference>
<dbReference type="InterPro" id="IPR039424">
    <property type="entry name" value="SBP_5"/>
</dbReference>
<reference evidence="3 4" key="1">
    <citation type="submission" date="2020-08" db="EMBL/GenBank/DDBJ databases">
        <title>Complete Genome Sequence of Effusibacillus dendaii Strain skT53, Isolated from Farmland soil.</title>
        <authorList>
            <person name="Konishi T."/>
            <person name="Kawasaki H."/>
        </authorList>
    </citation>
    <scope>NUCLEOTIDE SEQUENCE [LARGE SCALE GENOMIC DNA]</scope>
    <source>
        <strain evidence="4">skT53</strain>
    </source>
</reference>
<dbReference type="EMBL" id="AP023366">
    <property type="protein sequence ID" value="BCJ85517.1"/>
    <property type="molecule type" value="Genomic_DNA"/>
</dbReference>
<dbReference type="RefSeq" id="WP_200759633.1">
    <property type="nucleotide sequence ID" value="NZ_AP023366.1"/>
</dbReference>
<gene>
    <name evidence="3" type="ORF">skT53_05020</name>
</gene>
<dbReference type="PANTHER" id="PTHR30290">
    <property type="entry name" value="PERIPLASMIC BINDING COMPONENT OF ABC TRANSPORTER"/>
    <property type="match status" value="1"/>
</dbReference>
<keyword evidence="4" id="KW-1185">Reference proteome</keyword>
<dbReference type="GO" id="GO:0042597">
    <property type="term" value="C:periplasmic space"/>
    <property type="evidence" value="ECO:0007669"/>
    <property type="project" value="UniProtKB-ARBA"/>
</dbReference>
<name>A0A7I8D698_9BACL</name>
<accession>A0A7I8D698</accession>
<dbReference type="InterPro" id="IPR030678">
    <property type="entry name" value="Peptide/Ni-bd"/>
</dbReference>
<protein>
    <submittedName>
        <fullName evidence="3">ABC transporter substrate-binding protein</fullName>
    </submittedName>
</protein>
<sequence>MDRKHRPFLSLLALMTLALGIVLSGCGSDNKPSSSGQSGGELVVAYDSDVTNFDPILGSSGNDHAMLYLAYETLVNYNGEMQPQPGLAKSWEFSDDKKTITLHLQENVKFQDGTDFNAEAVKFNIERANSDSSKVSDLKNVESVEAADPHTVKIHLKQPDSSIILALSDRAGMMVSPAAVKKYGNDYSQHPVGAGPFKMVNWVHSGEIQYEKFADYWQKDQVHLNKITVKIMPDENSRLNALKSGQVQFYWNVSPDNYATLQNDSSITLSGKMTFLFANIYLNTTKPPFDNKNVRLALLYGIDRPQIVKGLFNGIGEPAYSTFPSGYWAHSDQMVPYDPDKAKQYLQNSGLSIVSFDMEVAANARDQRIAEAVQQQLKQIGITVNIKPAELTKAVATYFSEKQVPAFLSYWTGRPDPQQTVNLFLGSKGFYNAGGYTVPEKESLISQAAQETDQVKRAKLYDQINKIAIVQEAMDIPILFLKQTGAMNSHVKGFEPTALGKPRFAFLRLE</sequence>
<dbReference type="KEGG" id="eff:skT53_05020"/>
<dbReference type="SUPFAM" id="SSF53850">
    <property type="entry name" value="Periplasmic binding protein-like II"/>
    <property type="match status" value="1"/>
</dbReference>